<proteinExistence type="predicted"/>
<reference evidence="3 4" key="1">
    <citation type="journal article" date="2019" name="Nat. Ecol. Evol.">
        <title>Megaphylogeny resolves global patterns of mushroom evolution.</title>
        <authorList>
            <person name="Varga T."/>
            <person name="Krizsan K."/>
            <person name="Foldi C."/>
            <person name="Dima B."/>
            <person name="Sanchez-Garcia M."/>
            <person name="Sanchez-Ramirez S."/>
            <person name="Szollosi G.J."/>
            <person name="Szarkandi J.G."/>
            <person name="Papp V."/>
            <person name="Albert L."/>
            <person name="Andreopoulos W."/>
            <person name="Angelini C."/>
            <person name="Antonin V."/>
            <person name="Barry K.W."/>
            <person name="Bougher N.L."/>
            <person name="Buchanan P."/>
            <person name="Buyck B."/>
            <person name="Bense V."/>
            <person name="Catcheside P."/>
            <person name="Chovatia M."/>
            <person name="Cooper J."/>
            <person name="Damon W."/>
            <person name="Desjardin D."/>
            <person name="Finy P."/>
            <person name="Geml J."/>
            <person name="Haridas S."/>
            <person name="Hughes K."/>
            <person name="Justo A."/>
            <person name="Karasinski D."/>
            <person name="Kautmanova I."/>
            <person name="Kiss B."/>
            <person name="Kocsube S."/>
            <person name="Kotiranta H."/>
            <person name="LaButti K.M."/>
            <person name="Lechner B.E."/>
            <person name="Liimatainen K."/>
            <person name="Lipzen A."/>
            <person name="Lukacs Z."/>
            <person name="Mihaltcheva S."/>
            <person name="Morgado L.N."/>
            <person name="Niskanen T."/>
            <person name="Noordeloos M.E."/>
            <person name="Ohm R.A."/>
            <person name="Ortiz-Santana B."/>
            <person name="Ovrebo C."/>
            <person name="Racz N."/>
            <person name="Riley R."/>
            <person name="Savchenko A."/>
            <person name="Shiryaev A."/>
            <person name="Soop K."/>
            <person name="Spirin V."/>
            <person name="Szebenyi C."/>
            <person name="Tomsovsky M."/>
            <person name="Tulloss R.E."/>
            <person name="Uehling J."/>
            <person name="Grigoriev I.V."/>
            <person name="Vagvolgyi C."/>
            <person name="Papp T."/>
            <person name="Martin F.M."/>
            <person name="Miettinen O."/>
            <person name="Hibbett D.S."/>
            <person name="Nagy L.G."/>
        </authorList>
    </citation>
    <scope>NUCLEOTIDE SEQUENCE [LARGE SCALE GENOMIC DNA]</scope>
    <source>
        <strain evidence="3 4">CBS 309.79</strain>
    </source>
</reference>
<gene>
    <name evidence="3" type="ORF">BDV98DRAFT_492278</name>
</gene>
<feature type="transmembrane region" description="Helical" evidence="1">
    <location>
        <begin position="178"/>
        <end position="200"/>
    </location>
</feature>
<keyword evidence="1" id="KW-0472">Membrane</keyword>
<dbReference type="OrthoDB" id="3221808at2759"/>
<evidence type="ECO:0000259" key="2">
    <source>
        <dbReference type="Pfam" id="PF20153"/>
    </source>
</evidence>
<dbReference type="EMBL" id="ML178867">
    <property type="protein sequence ID" value="TFK96085.1"/>
    <property type="molecule type" value="Genomic_DNA"/>
</dbReference>
<keyword evidence="1" id="KW-0812">Transmembrane</keyword>
<dbReference type="Proteomes" id="UP000305067">
    <property type="component" value="Unassembled WGS sequence"/>
</dbReference>
<keyword evidence="4" id="KW-1185">Reference proteome</keyword>
<feature type="domain" description="DUF6535" evidence="2">
    <location>
        <begin position="22"/>
        <end position="201"/>
    </location>
</feature>
<dbReference type="InterPro" id="IPR045338">
    <property type="entry name" value="DUF6535"/>
</dbReference>
<feature type="transmembrane region" description="Helical" evidence="1">
    <location>
        <begin position="118"/>
        <end position="141"/>
    </location>
</feature>
<evidence type="ECO:0000256" key="1">
    <source>
        <dbReference type="SAM" id="Phobius"/>
    </source>
</evidence>
<sequence>DYEQRFPEDAYGAEMKSNARVWRTYIQEAFKFDAELTTGWNQSAEVLLVFAGLFSAVVTTFLVETMGSLSSPNPAILMLALLEEQIRLQRALSDGTPTGTVPAASDSSSLSLPSHADVWVNALWFTSLTLSLSAALMCVLVKQWIQNYTSVSSGTAHEQARIRHFRYMGLEAWRVPSIIGWLPVLLHAALLLFFAGMVILL</sequence>
<name>A0A5C3Q1V6_9AGAR</name>
<protein>
    <recommendedName>
        <fullName evidence="2">DUF6535 domain-containing protein</fullName>
    </recommendedName>
</protein>
<dbReference type="AlphaFoldDB" id="A0A5C3Q1V6"/>
<evidence type="ECO:0000313" key="3">
    <source>
        <dbReference type="EMBL" id="TFK96085.1"/>
    </source>
</evidence>
<feature type="transmembrane region" description="Helical" evidence="1">
    <location>
        <begin position="46"/>
        <end position="63"/>
    </location>
</feature>
<keyword evidence="1" id="KW-1133">Transmembrane helix</keyword>
<feature type="non-terminal residue" evidence="3">
    <location>
        <position position="201"/>
    </location>
</feature>
<organism evidence="3 4">
    <name type="scientific">Pterulicium gracile</name>
    <dbReference type="NCBI Taxonomy" id="1884261"/>
    <lineage>
        <taxon>Eukaryota</taxon>
        <taxon>Fungi</taxon>
        <taxon>Dikarya</taxon>
        <taxon>Basidiomycota</taxon>
        <taxon>Agaricomycotina</taxon>
        <taxon>Agaricomycetes</taxon>
        <taxon>Agaricomycetidae</taxon>
        <taxon>Agaricales</taxon>
        <taxon>Pleurotineae</taxon>
        <taxon>Pterulaceae</taxon>
        <taxon>Pterulicium</taxon>
    </lineage>
</organism>
<dbReference type="Pfam" id="PF20153">
    <property type="entry name" value="DUF6535"/>
    <property type="match status" value="1"/>
</dbReference>
<evidence type="ECO:0000313" key="4">
    <source>
        <dbReference type="Proteomes" id="UP000305067"/>
    </source>
</evidence>
<feature type="non-terminal residue" evidence="3">
    <location>
        <position position="1"/>
    </location>
</feature>
<accession>A0A5C3Q1V6</accession>